<accession>F6EM84</accession>
<reference evidence="2 3" key="1">
    <citation type="journal article" date="2011" name="J. Bacteriol.">
        <title>Complete genome sequence of Amycolicicoccus subflavus DQS3-9A1T, an actinomycete isolated from crude oil-polluted soil.</title>
        <authorList>
            <person name="Cai M."/>
            <person name="Chen W.M."/>
            <person name="Nie Y."/>
            <person name="Chi C.Q."/>
            <person name="Wang Y.N."/>
            <person name="Tang Y.Q."/>
            <person name="Li G.Y."/>
            <person name="Wu X.L."/>
        </authorList>
    </citation>
    <scope>NUCLEOTIDE SEQUENCE [LARGE SCALE GENOMIC DNA]</scope>
    <source>
        <strain evidence="3">DSM 45089 / DQS3-9A1</strain>
    </source>
</reference>
<keyword evidence="1" id="KW-0732">Signal</keyword>
<dbReference type="HOGENOM" id="CLU_111048_1_0_11"/>
<dbReference type="KEGG" id="asd:AS9A_0838"/>
<gene>
    <name evidence="2" type="ordered locus">AS9A_0838</name>
</gene>
<dbReference type="STRING" id="443218.AS9A_0838"/>
<evidence type="ECO:0000313" key="3">
    <source>
        <dbReference type="Proteomes" id="UP000009235"/>
    </source>
</evidence>
<dbReference type="Pfam" id="PF10969">
    <property type="entry name" value="DUF2771"/>
    <property type="match status" value="1"/>
</dbReference>
<sequence length="199" mass="21705">MPVSRKFIAIVAAVAVISALGVAAVIAAQAHFRGDEPHRPHLTVYSAGNAKEVDAFQYCDLVKLAEASQRWAQQQPLSPEQEIEATIDFADTCDPEGQPALIDIRPDETVQISLPKEIAGAPWSLLALYEDSEAREIDVIDDMHGPSERRSISLPTFNDDGLALRIVEIKLPMGIVDASTGEQSIVSHATWAIHTQIMR</sequence>
<dbReference type="Proteomes" id="UP000009235">
    <property type="component" value="Chromosome"/>
</dbReference>
<dbReference type="EMBL" id="CP002786">
    <property type="protein sequence ID" value="AEF39290.1"/>
    <property type="molecule type" value="Genomic_DNA"/>
</dbReference>
<proteinExistence type="predicted"/>
<evidence type="ECO:0000256" key="1">
    <source>
        <dbReference type="SAM" id="SignalP"/>
    </source>
</evidence>
<dbReference type="RefSeq" id="WP_013805639.1">
    <property type="nucleotide sequence ID" value="NC_015564.1"/>
</dbReference>
<dbReference type="eggNOG" id="ENOG5033EZJ">
    <property type="taxonomic scope" value="Bacteria"/>
</dbReference>
<protein>
    <recommendedName>
        <fullName evidence="4">DUF2771 domain-containing protein</fullName>
    </recommendedName>
</protein>
<keyword evidence="3" id="KW-1185">Reference proteome</keyword>
<feature type="signal peptide" evidence="1">
    <location>
        <begin position="1"/>
        <end position="23"/>
    </location>
</feature>
<evidence type="ECO:0000313" key="2">
    <source>
        <dbReference type="EMBL" id="AEF39290.1"/>
    </source>
</evidence>
<dbReference type="InterPro" id="IPR024495">
    <property type="entry name" value="DUF2771"/>
</dbReference>
<organism evidence="2 3">
    <name type="scientific">Hoyosella subflava (strain DSM 45089 / JCM 17490 / NBRC 109087 / DQS3-9A1)</name>
    <name type="common">Amycolicicoccus subflavus</name>
    <dbReference type="NCBI Taxonomy" id="443218"/>
    <lineage>
        <taxon>Bacteria</taxon>
        <taxon>Bacillati</taxon>
        <taxon>Actinomycetota</taxon>
        <taxon>Actinomycetes</taxon>
        <taxon>Mycobacteriales</taxon>
        <taxon>Hoyosellaceae</taxon>
        <taxon>Hoyosella</taxon>
    </lineage>
</organism>
<dbReference type="AlphaFoldDB" id="F6EM84"/>
<dbReference type="OrthoDB" id="4772953at2"/>
<evidence type="ECO:0008006" key="4">
    <source>
        <dbReference type="Google" id="ProtNLM"/>
    </source>
</evidence>
<name>F6EM84_HOYSD</name>
<feature type="chain" id="PRO_5039118193" description="DUF2771 domain-containing protein" evidence="1">
    <location>
        <begin position="24"/>
        <end position="199"/>
    </location>
</feature>